<dbReference type="PANTHER" id="PTHR32322:SF9">
    <property type="entry name" value="AMINO-ACID METABOLITE EFFLUX PUMP-RELATED"/>
    <property type="match status" value="1"/>
</dbReference>
<dbReference type="EMBL" id="FTOT01000001">
    <property type="protein sequence ID" value="SIS64282.1"/>
    <property type="molecule type" value="Genomic_DNA"/>
</dbReference>
<dbReference type="Proteomes" id="UP000186141">
    <property type="component" value="Unassembled WGS sequence"/>
</dbReference>
<dbReference type="InterPro" id="IPR000620">
    <property type="entry name" value="EamA_dom"/>
</dbReference>
<feature type="transmembrane region" description="Helical" evidence="5">
    <location>
        <begin position="210"/>
        <end position="230"/>
    </location>
</feature>
<feature type="transmembrane region" description="Helical" evidence="5">
    <location>
        <begin position="147"/>
        <end position="165"/>
    </location>
</feature>
<feature type="transmembrane region" description="Helical" evidence="5">
    <location>
        <begin position="177"/>
        <end position="198"/>
    </location>
</feature>
<dbReference type="PANTHER" id="PTHR32322">
    <property type="entry name" value="INNER MEMBRANE TRANSPORTER"/>
    <property type="match status" value="1"/>
</dbReference>
<gene>
    <name evidence="7" type="ORF">SAMN05421774_101637</name>
</gene>
<accession>A0A1N7KRN8</accession>
<reference evidence="7 8" key="1">
    <citation type="submission" date="2017-01" db="EMBL/GenBank/DDBJ databases">
        <authorList>
            <person name="Mah S.A."/>
            <person name="Swanson W.J."/>
            <person name="Moy G.W."/>
            <person name="Vacquier V.D."/>
        </authorList>
    </citation>
    <scope>NUCLEOTIDE SEQUENCE [LARGE SCALE GENOMIC DNA]</scope>
    <source>
        <strain evidence="7 8">DSM 26375</strain>
    </source>
</reference>
<feature type="transmembrane region" description="Helical" evidence="5">
    <location>
        <begin position="92"/>
        <end position="110"/>
    </location>
</feature>
<protein>
    <submittedName>
        <fullName evidence="7">Threonine/homoserine efflux transporter RhtA</fullName>
    </submittedName>
</protein>
<dbReference type="InterPro" id="IPR050638">
    <property type="entry name" value="AA-Vitamin_Transporters"/>
</dbReference>
<dbReference type="Pfam" id="PF00892">
    <property type="entry name" value="EamA"/>
    <property type="match status" value="2"/>
</dbReference>
<evidence type="ECO:0000256" key="2">
    <source>
        <dbReference type="ARBA" id="ARBA00022692"/>
    </source>
</evidence>
<keyword evidence="4 5" id="KW-0472">Membrane</keyword>
<feature type="transmembrane region" description="Helical" evidence="5">
    <location>
        <begin position="66"/>
        <end position="86"/>
    </location>
</feature>
<feature type="transmembrane region" description="Helical" evidence="5">
    <location>
        <begin position="237"/>
        <end position="263"/>
    </location>
</feature>
<keyword evidence="8" id="KW-1185">Reference proteome</keyword>
<keyword evidence="2 5" id="KW-0812">Transmembrane</keyword>
<dbReference type="STRING" id="1086013.SAMN05421774_101637"/>
<organism evidence="7 8">
    <name type="scientific">Gemmobacter megaterium</name>
    <dbReference type="NCBI Taxonomy" id="1086013"/>
    <lineage>
        <taxon>Bacteria</taxon>
        <taxon>Pseudomonadati</taxon>
        <taxon>Pseudomonadota</taxon>
        <taxon>Alphaproteobacteria</taxon>
        <taxon>Rhodobacterales</taxon>
        <taxon>Paracoccaceae</taxon>
        <taxon>Gemmobacter</taxon>
    </lineage>
</organism>
<evidence type="ECO:0000313" key="8">
    <source>
        <dbReference type="Proteomes" id="UP000186141"/>
    </source>
</evidence>
<dbReference type="RefSeq" id="WP_076528557.1">
    <property type="nucleotide sequence ID" value="NZ_BMEH01000001.1"/>
</dbReference>
<evidence type="ECO:0000256" key="3">
    <source>
        <dbReference type="ARBA" id="ARBA00022989"/>
    </source>
</evidence>
<evidence type="ECO:0000256" key="4">
    <source>
        <dbReference type="ARBA" id="ARBA00023136"/>
    </source>
</evidence>
<proteinExistence type="predicted"/>
<keyword evidence="3 5" id="KW-1133">Transmembrane helix</keyword>
<feature type="domain" description="EamA" evidence="6">
    <location>
        <begin position="9"/>
        <end position="137"/>
    </location>
</feature>
<feature type="domain" description="EamA" evidence="6">
    <location>
        <begin position="148"/>
        <end position="283"/>
    </location>
</feature>
<feature type="transmembrane region" description="Helical" evidence="5">
    <location>
        <begin position="122"/>
        <end position="141"/>
    </location>
</feature>
<evidence type="ECO:0000259" key="6">
    <source>
        <dbReference type="Pfam" id="PF00892"/>
    </source>
</evidence>
<feature type="transmembrane region" description="Helical" evidence="5">
    <location>
        <begin position="35"/>
        <end position="54"/>
    </location>
</feature>
<evidence type="ECO:0000313" key="7">
    <source>
        <dbReference type="EMBL" id="SIS64282.1"/>
    </source>
</evidence>
<name>A0A1N7KRN8_9RHOB</name>
<sequence length="290" mass="29971">MSRADWTRLILLSCLWGGSFLFVERLVPELPPLTIVLGRVGLGALVLAVVLRAVGTGWPKRPQVWAAFAVMGLLNNVIPFTLFALAQGEISAGLAAILNATTPLFTLLWLRGVTGAPLGGLRLAGVAAGVAGVAVMLGRTVEGGTQVAIGLCLVAACSYGLAAVWGQRFGRLGVVPLQAAFGQVACSSLILLPFALVVEQPWTLPMPSPGAWGALLGVAVLSTALAYLLYFRIVGSAGAVAISLVTFLIPVSALVMAAVLTGFLPEPHHLAGMALIGLGLGLIERARRRA</sequence>
<dbReference type="GO" id="GO:0016020">
    <property type="term" value="C:membrane"/>
    <property type="evidence" value="ECO:0007669"/>
    <property type="project" value="UniProtKB-SubCell"/>
</dbReference>
<comment type="subcellular location">
    <subcellularLocation>
        <location evidence="1">Membrane</location>
        <topology evidence="1">Multi-pass membrane protein</topology>
    </subcellularLocation>
</comment>
<evidence type="ECO:0000256" key="1">
    <source>
        <dbReference type="ARBA" id="ARBA00004141"/>
    </source>
</evidence>
<dbReference type="SUPFAM" id="SSF103481">
    <property type="entry name" value="Multidrug resistance efflux transporter EmrE"/>
    <property type="match status" value="2"/>
</dbReference>
<dbReference type="OrthoDB" id="9810556at2"/>
<evidence type="ECO:0000256" key="5">
    <source>
        <dbReference type="SAM" id="Phobius"/>
    </source>
</evidence>
<dbReference type="AlphaFoldDB" id="A0A1N7KRN8"/>
<feature type="transmembrane region" description="Helical" evidence="5">
    <location>
        <begin position="269"/>
        <end position="286"/>
    </location>
</feature>
<dbReference type="InterPro" id="IPR037185">
    <property type="entry name" value="EmrE-like"/>
</dbReference>